<organism evidence="8 9">
    <name type="scientific">Streptoalloteichus hindustanus</name>
    <dbReference type="NCBI Taxonomy" id="2017"/>
    <lineage>
        <taxon>Bacteria</taxon>
        <taxon>Bacillati</taxon>
        <taxon>Actinomycetota</taxon>
        <taxon>Actinomycetes</taxon>
        <taxon>Pseudonocardiales</taxon>
        <taxon>Pseudonocardiaceae</taxon>
        <taxon>Streptoalloteichus</taxon>
    </lineage>
</organism>
<dbReference type="InterPro" id="IPR050727">
    <property type="entry name" value="GH43_arabinanases"/>
</dbReference>
<feature type="site" description="Important for catalytic activity, responsible for pKa modulation of the active site Glu and correct orientation of both the proton donor and substrate" evidence="7">
    <location>
        <position position="178"/>
    </location>
</feature>
<dbReference type="PANTHER" id="PTHR43301">
    <property type="entry name" value="ARABINAN ENDO-1,5-ALPHA-L-ARABINOSIDASE"/>
    <property type="match status" value="1"/>
</dbReference>
<dbReference type="InterPro" id="IPR006710">
    <property type="entry name" value="Glyco_hydro_43"/>
</dbReference>
<feature type="active site" description="Proton donor" evidence="6">
    <location>
        <position position="232"/>
    </location>
</feature>
<accession>A0A1M5H647</accession>
<evidence type="ECO:0000256" key="1">
    <source>
        <dbReference type="ARBA" id="ARBA00004834"/>
    </source>
</evidence>
<keyword evidence="4 5" id="KW-0326">Glycosidase</keyword>
<dbReference type="PANTHER" id="PTHR43301:SF3">
    <property type="entry name" value="ARABINAN ENDO-1,5-ALPHA-L-ARABINOSIDASE A-RELATED"/>
    <property type="match status" value="1"/>
</dbReference>
<dbReference type="Pfam" id="PF04616">
    <property type="entry name" value="Glyco_hydro_43"/>
    <property type="match status" value="1"/>
</dbReference>
<gene>
    <name evidence="8" type="ORF">SAMN05444320_106416</name>
</gene>
<evidence type="ECO:0000256" key="3">
    <source>
        <dbReference type="ARBA" id="ARBA00022801"/>
    </source>
</evidence>
<dbReference type="Gene3D" id="2.115.10.20">
    <property type="entry name" value="Glycosyl hydrolase domain, family 43"/>
    <property type="match status" value="1"/>
</dbReference>
<evidence type="ECO:0000256" key="5">
    <source>
        <dbReference type="PIRNR" id="PIRNR026534"/>
    </source>
</evidence>
<dbReference type="SUPFAM" id="SSF75005">
    <property type="entry name" value="Arabinanase/levansucrase/invertase"/>
    <property type="match status" value="1"/>
</dbReference>
<dbReference type="UniPathway" id="UPA00667"/>
<dbReference type="STRING" id="2017.SAMN05444320_106416"/>
<dbReference type="InterPro" id="IPR023296">
    <property type="entry name" value="Glyco_hydro_beta-prop_sf"/>
</dbReference>
<name>A0A1M5H647_STRHI</name>
<feature type="active site" description="Proton acceptor" evidence="6">
    <location>
        <position position="65"/>
    </location>
</feature>
<comment type="pathway">
    <text evidence="1 5">Glycan metabolism; L-arabinan degradation.</text>
</comment>
<evidence type="ECO:0000256" key="4">
    <source>
        <dbReference type="ARBA" id="ARBA00023295"/>
    </source>
</evidence>
<comment type="similarity">
    <text evidence="2 5">Belongs to the glycosyl hydrolase 43 family.</text>
</comment>
<dbReference type="GO" id="GO:0031222">
    <property type="term" value="P:arabinan catabolic process"/>
    <property type="evidence" value="ECO:0007669"/>
    <property type="project" value="UniProtKB-UniPathway"/>
</dbReference>
<dbReference type="Proteomes" id="UP000184501">
    <property type="component" value="Unassembled WGS sequence"/>
</dbReference>
<dbReference type="AlphaFoldDB" id="A0A1M5H647"/>
<evidence type="ECO:0000256" key="7">
    <source>
        <dbReference type="PIRSR" id="PIRSR606710-2"/>
    </source>
</evidence>
<dbReference type="InterPro" id="IPR016840">
    <property type="entry name" value="Glyco_hydro_43_endo_a_Ara-ase"/>
</dbReference>
<sequence>MAFSHRSRLALAILFALMVVLCGVRYPAPARSWSPSAARTTAVPADSPQYPFPRPLTGDIRVVHDPTMARVGAQYVVYATNEAVRSLVSDDGVHFHNSGRAFAQPPAWWQNYNTTGVIWAPDLSHHDGRYLLYYSVSLWGSNNSALGLATSDTGLPGSWEDHGIVFASSGGDDFNAIDPSLLVDAEGRWWLVWGSFHTGIHLISIDPETGMQSTTDRARHNLARRPENGAIEAPFILERGGQYYLFVSFDTCCAGADSTYRIMVGRSASPTGPYLDRSGKPMLEGGGTELLAGHDWVVGPGGQSVLREGDRDLLVYHYYNRNDNGTAYLGTNYLGWDEEGWPHVT</sequence>
<keyword evidence="3 5" id="KW-0378">Hydrolase</keyword>
<dbReference type="GO" id="GO:0046558">
    <property type="term" value="F:arabinan endo-1,5-alpha-L-arabinosidase activity"/>
    <property type="evidence" value="ECO:0007669"/>
    <property type="project" value="InterPro"/>
</dbReference>
<reference evidence="8 9" key="1">
    <citation type="submission" date="2016-11" db="EMBL/GenBank/DDBJ databases">
        <authorList>
            <person name="Jaros S."/>
            <person name="Januszkiewicz K."/>
            <person name="Wedrychowicz H."/>
        </authorList>
    </citation>
    <scope>NUCLEOTIDE SEQUENCE [LARGE SCALE GENOMIC DNA]</scope>
    <source>
        <strain evidence="8 9">DSM 44523</strain>
    </source>
</reference>
<evidence type="ECO:0000256" key="6">
    <source>
        <dbReference type="PIRSR" id="PIRSR026534-1"/>
    </source>
</evidence>
<proteinExistence type="inferred from homology"/>
<dbReference type="CDD" id="cd08998">
    <property type="entry name" value="GH43_Arb43a-like"/>
    <property type="match status" value="1"/>
</dbReference>
<protein>
    <submittedName>
        <fullName evidence="8">Arabinan endo-1,5-alpha-L-arabinosidase</fullName>
    </submittedName>
</protein>
<keyword evidence="9" id="KW-1185">Reference proteome</keyword>
<evidence type="ECO:0000313" key="9">
    <source>
        <dbReference type="Proteomes" id="UP000184501"/>
    </source>
</evidence>
<dbReference type="RefSeq" id="WP_200797607.1">
    <property type="nucleotide sequence ID" value="NZ_FQVN01000006.1"/>
</dbReference>
<evidence type="ECO:0000313" key="8">
    <source>
        <dbReference type="EMBL" id="SHG11363.1"/>
    </source>
</evidence>
<dbReference type="EMBL" id="FQVN01000006">
    <property type="protein sequence ID" value="SHG11363.1"/>
    <property type="molecule type" value="Genomic_DNA"/>
</dbReference>
<evidence type="ECO:0000256" key="2">
    <source>
        <dbReference type="ARBA" id="ARBA00009865"/>
    </source>
</evidence>
<dbReference type="PIRSF" id="PIRSF026534">
    <property type="entry name" value="Endo_alpha-L-arabinosidase"/>
    <property type="match status" value="1"/>
</dbReference>